<dbReference type="EMBL" id="BARU01020742">
    <property type="protein sequence ID" value="GAH52496.1"/>
    <property type="molecule type" value="Genomic_DNA"/>
</dbReference>
<gene>
    <name evidence="1" type="ORF">S03H2_34016</name>
</gene>
<organism evidence="1">
    <name type="scientific">marine sediment metagenome</name>
    <dbReference type="NCBI Taxonomy" id="412755"/>
    <lineage>
        <taxon>unclassified sequences</taxon>
        <taxon>metagenomes</taxon>
        <taxon>ecological metagenomes</taxon>
    </lineage>
</organism>
<protein>
    <recommendedName>
        <fullName evidence="2">NTP pyrophosphohydrolase MazG putative catalytic core domain-containing protein</fullName>
    </recommendedName>
</protein>
<comment type="caution">
    <text evidence="1">The sequence shown here is derived from an EMBL/GenBank/DDBJ whole genome shotgun (WGS) entry which is preliminary data.</text>
</comment>
<evidence type="ECO:0000313" key="1">
    <source>
        <dbReference type="EMBL" id="GAH52496.1"/>
    </source>
</evidence>
<dbReference type="Gene3D" id="1.10.287.1080">
    <property type="entry name" value="MazG-like"/>
    <property type="match status" value="1"/>
</dbReference>
<name>X1G3N4_9ZZZZ</name>
<reference evidence="1" key="1">
    <citation type="journal article" date="2014" name="Front. Microbiol.">
        <title>High frequency of phylogenetically diverse reductive dehalogenase-homologous genes in deep subseafloor sedimentary metagenomes.</title>
        <authorList>
            <person name="Kawai M."/>
            <person name="Futagami T."/>
            <person name="Toyoda A."/>
            <person name="Takaki Y."/>
            <person name="Nishi S."/>
            <person name="Hori S."/>
            <person name="Arai W."/>
            <person name="Tsubouchi T."/>
            <person name="Morono Y."/>
            <person name="Uchiyama I."/>
            <person name="Ito T."/>
            <person name="Fujiyama A."/>
            <person name="Inagaki F."/>
            <person name="Takami H."/>
        </authorList>
    </citation>
    <scope>NUCLEOTIDE SEQUENCE</scope>
    <source>
        <strain evidence="1">Expedition CK06-06</strain>
    </source>
</reference>
<proteinExistence type="predicted"/>
<evidence type="ECO:0008006" key="2">
    <source>
        <dbReference type="Google" id="ProtNLM"/>
    </source>
</evidence>
<dbReference type="SUPFAM" id="SSF101386">
    <property type="entry name" value="all-alpha NTP pyrophosphatases"/>
    <property type="match status" value="1"/>
</dbReference>
<sequence length="54" mass="5988">TDVDKQKVSEEIADIIAWTISIANILDVDVEKALSDKYPNECKKCSSSPCICEK</sequence>
<accession>X1G3N4</accession>
<dbReference type="AlphaFoldDB" id="X1G3N4"/>
<feature type="non-terminal residue" evidence="1">
    <location>
        <position position="1"/>
    </location>
</feature>
<dbReference type="PANTHER" id="PTHR42702:SF1">
    <property type="entry name" value="REGULATORY PROTEIN FOR BETA-LACTAMASE"/>
    <property type="match status" value="1"/>
</dbReference>
<dbReference type="PANTHER" id="PTHR42702">
    <property type="entry name" value="NUCLEOTIDE PYROPHOSPHOHYDROLASE"/>
    <property type="match status" value="1"/>
</dbReference>